<comment type="caution">
    <text evidence="6">The sequence shown here is derived from an EMBL/GenBank/DDBJ whole genome shotgun (WGS) entry which is preliminary data.</text>
</comment>
<evidence type="ECO:0000256" key="4">
    <source>
        <dbReference type="ARBA" id="ARBA00023136"/>
    </source>
</evidence>
<comment type="subcellular location">
    <subcellularLocation>
        <location evidence="1">Membrane</location>
    </subcellularLocation>
</comment>
<name>A0ABV4TS91_9GAMM</name>
<dbReference type="EMBL" id="JBGUAW010000003">
    <property type="protein sequence ID" value="MFA9460195.1"/>
    <property type="molecule type" value="Genomic_DNA"/>
</dbReference>
<feature type="transmembrane region" description="Helical" evidence="5">
    <location>
        <begin position="106"/>
        <end position="130"/>
    </location>
</feature>
<keyword evidence="4 5" id="KW-0472">Membrane</keyword>
<dbReference type="SUPFAM" id="SSF161084">
    <property type="entry name" value="MAPEG domain-like"/>
    <property type="match status" value="1"/>
</dbReference>
<protein>
    <submittedName>
        <fullName evidence="6">MAPEG family protein</fullName>
    </submittedName>
</protein>
<evidence type="ECO:0000256" key="5">
    <source>
        <dbReference type="SAM" id="Phobius"/>
    </source>
</evidence>
<evidence type="ECO:0000313" key="7">
    <source>
        <dbReference type="Proteomes" id="UP001575181"/>
    </source>
</evidence>
<evidence type="ECO:0000256" key="3">
    <source>
        <dbReference type="ARBA" id="ARBA00022989"/>
    </source>
</evidence>
<dbReference type="PANTHER" id="PTHR35814">
    <property type="match status" value="1"/>
</dbReference>
<dbReference type="InterPro" id="IPR023352">
    <property type="entry name" value="MAPEG-like_dom_sf"/>
</dbReference>
<proteinExistence type="predicted"/>
<dbReference type="RefSeq" id="WP_373654980.1">
    <property type="nucleotide sequence ID" value="NZ_JBGUAW010000003.1"/>
</dbReference>
<dbReference type="PANTHER" id="PTHR35814:SF1">
    <property type="entry name" value="GLUTATHIONE S-TRANSFERASE-RELATED"/>
    <property type="match status" value="1"/>
</dbReference>
<keyword evidence="3 5" id="KW-1133">Transmembrane helix</keyword>
<evidence type="ECO:0000313" key="6">
    <source>
        <dbReference type="EMBL" id="MFA9460195.1"/>
    </source>
</evidence>
<dbReference type="InterPro" id="IPR001129">
    <property type="entry name" value="Membr-assoc_MAPEG"/>
</dbReference>
<evidence type="ECO:0000256" key="1">
    <source>
        <dbReference type="ARBA" id="ARBA00004370"/>
    </source>
</evidence>
<accession>A0ABV4TS91</accession>
<keyword evidence="7" id="KW-1185">Reference proteome</keyword>
<feature type="transmembrane region" description="Helical" evidence="5">
    <location>
        <begin position="6"/>
        <end position="26"/>
    </location>
</feature>
<dbReference type="Pfam" id="PF01124">
    <property type="entry name" value="MAPEG"/>
    <property type="match status" value="1"/>
</dbReference>
<gene>
    <name evidence="6" type="ORF">ACERLL_05085</name>
</gene>
<dbReference type="Gene3D" id="1.20.120.550">
    <property type="entry name" value="Membrane associated eicosanoid/glutathione metabolism-like domain"/>
    <property type="match status" value="1"/>
</dbReference>
<reference evidence="6 7" key="1">
    <citation type="submission" date="2024-08" db="EMBL/GenBank/DDBJ databases">
        <title>Whole-genome sequencing of halo(alkali)philic microorganisms from hypersaline lakes.</title>
        <authorList>
            <person name="Sorokin D.Y."/>
            <person name="Merkel A.Y."/>
            <person name="Messina E."/>
            <person name="Yakimov M."/>
        </authorList>
    </citation>
    <scope>NUCLEOTIDE SEQUENCE [LARGE SCALE GENOMIC DNA]</scope>
    <source>
        <strain evidence="6 7">Cl-TMA</strain>
    </source>
</reference>
<keyword evidence="2 5" id="KW-0812">Transmembrane</keyword>
<organism evidence="6 7">
    <name type="scientific">Thiohalorhabdus methylotrophus</name>
    <dbReference type="NCBI Taxonomy" id="3242694"/>
    <lineage>
        <taxon>Bacteria</taxon>
        <taxon>Pseudomonadati</taxon>
        <taxon>Pseudomonadota</taxon>
        <taxon>Gammaproteobacteria</taxon>
        <taxon>Thiohalorhabdales</taxon>
        <taxon>Thiohalorhabdaceae</taxon>
        <taxon>Thiohalorhabdus</taxon>
    </lineage>
</organism>
<evidence type="ECO:0000256" key="2">
    <source>
        <dbReference type="ARBA" id="ARBA00022692"/>
    </source>
</evidence>
<feature type="transmembrane region" description="Helical" evidence="5">
    <location>
        <begin position="62"/>
        <end position="86"/>
    </location>
</feature>
<sequence length="135" mass="13653">MPVSITSLYAALNALVLIGLAIRVSAVRRAAGINIGTGAHPGLERAVRAHANAAENIPMGMVLLLTLELVGGAAWLLHACGSLFVAGRVLHGWGLNRSAGASFGRVAGMTLTWGIMAALAAANLLALAGLPAIRA</sequence>
<dbReference type="Proteomes" id="UP001575181">
    <property type="component" value="Unassembled WGS sequence"/>
</dbReference>